<dbReference type="EnsemblMetazoa" id="tetur15g01240.1">
    <property type="protein sequence ID" value="tetur15g01240.1"/>
    <property type="gene ID" value="tetur15g01240"/>
</dbReference>
<accession>T1KMD6</accession>
<name>T1KMD6_TETUR</name>
<protein>
    <recommendedName>
        <fullName evidence="1">dUTPase-like domain-containing protein</fullName>
    </recommendedName>
</protein>
<proteinExistence type="predicted"/>
<dbReference type="EMBL" id="CAEY01000240">
    <property type="status" value="NOT_ANNOTATED_CDS"/>
    <property type="molecule type" value="Genomic_DNA"/>
</dbReference>
<evidence type="ECO:0000313" key="2">
    <source>
        <dbReference type="EnsemblMetazoa" id="tetur15g01240.1"/>
    </source>
</evidence>
<dbReference type="Pfam" id="PF00692">
    <property type="entry name" value="dUTPase"/>
    <property type="match status" value="1"/>
</dbReference>
<dbReference type="AlphaFoldDB" id="T1KMD6"/>
<dbReference type="InterPro" id="IPR036157">
    <property type="entry name" value="dUTPase-like_sf"/>
</dbReference>
<dbReference type="Proteomes" id="UP000015104">
    <property type="component" value="Unassembled WGS sequence"/>
</dbReference>
<dbReference type="HOGENOM" id="CLU_068508_2_1_1"/>
<keyword evidence="3" id="KW-1185">Reference proteome</keyword>
<dbReference type="STRING" id="32264.T1KMD6"/>
<sequence>MLEITDLNAIEQPDEESILVVRKEPNTRLPEKYTEDSVSFDFIADAAFLMQPKSRKNIMTGVKFLFSSKAYGYISGKVDLTLQGVDCIETIINAEPDDDEVTIMLHNRSNMPIFIERGEKIIIFVKNAAQVNATSILGEPLKTERGALGFGSTGNR</sequence>
<dbReference type="InterPro" id="IPR029054">
    <property type="entry name" value="dUTPase-like"/>
</dbReference>
<reference evidence="2" key="2">
    <citation type="submission" date="2015-06" db="UniProtKB">
        <authorList>
            <consortium name="EnsemblMetazoa"/>
        </authorList>
    </citation>
    <scope>IDENTIFICATION</scope>
</reference>
<feature type="domain" description="dUTPase-like" evidence="1">
    <location>
        <begin position="28"/>
        <end position="154"/>
    </location>
</feature>
<dbReference type="Gene3D" id="2.70.40.10">
    <property type="match status" value="1"/>
</dbReference>
<organism evidence="2 3">
    <name type="scientific">Tetranychus urticae</name>
    <name type="common">Two-spotted spider mite</name>
    <dbReference type="NCBI Taxonomy" id="32264"/>
    <lineage>
        <taxon>Eukaryota</taxon>
        <taxon>Metazoa</taxon>
        <taxon>Ecdysozoa</taxon>
        <taxon>Arthropoda</taxon>
        <taxon>Chelicerata</taxon>
        <taxon>Arachnida</taxon>
        <taxon>Acari</taxon>
        <taxon>Acariformes</taxon>
        <taxon>Trombidiformes</taxon>
        <taxon>Prostigmata</taxon>
        <taxon>Eleutherengona</taxon>
        <taxon>Raphignathae</taxon>
        <taxon>Tetranychoidea</taxon>
        <taxon>Tetranychidae</taxon>
        <taxon>Tetranychus</taxon>
    </lineage>
</organism>
<reference evidence="3" key="1">
    <citation type="submission" date="2011-08" db="EMBL/GenBank/DDBJ databases">
        <authorList>
            <person name="Rombauts S."/>
        </authorList>
    </citation>
    <scope>NUCLEOTIDE SEQUENCE</scope>
    <source>
        <strain evidence="3">London</strain>
    </source>
</reference>
<dbReference type="SUPFAM" id="SSF51283">
    <property type="entry name" value="dUTPase-like"/>
    <property type="match status" value="1"/>
</dbReference>
<evidence type="ECO:0000313" key="3">
    <source>
        <dbReference type="Proteomes" id="UP000015104"/>
    </source>
</evidence>
<evidence type="ECO:0000259" key="1">
    <source>
        <dbReference type="Pfam" id="PF00692"/>
    </source>
</evidence>